<comment type="similarity">
    <text evidence="1">Belongs to the asp23 family.</text>
</comment>
<dbReference type="Pfam" id="PF03780">
    <property type="entry name" value="Asp23"/>
    <property type="match status" value="1"/>
</dbReference>
<evidence type="ECO:0000256" key="1">
    <source>
        <dbReference type="ARBA" id="ARBA00005721"/>
    </source>
</evidence>
<dbReference type="KEGG" id="kpul:GXN76_06855"/>
<accession>A0A7D3Y9D0</accession>
<dbReference type="InterPro" id="IPR005531">
    <property type="entry name" value="Asp23"/>
</dbReference>
<sequence>MEGQGLENIEVPLNDLGKVQIAPEVIQIISGLAALGVKGVAGTRGGVVKGLTQYLGRKNPKQGIKVELEEETRITVSVIVHYGVHLPSVGKEVQEKVKTAVESMTGLEVMDVKVKIVGVQFDGEQEQGTEEIPQRIV</sequence>
<evidence type="ECO:0000313" key="2">
    <source>
        <dbReference type="EMBL" id="QKG84221.1"/>
    </source>
</evidence>
<name>A0A7D3Y9D0_9BACL</name>
<dbReference type="Proteomes" id="UP000503088">
    <property type="component" value="Chromosome"/>
</dbReference>
<evidence type="ECO:0000313" key="3">
    <source>
        <dbReference type="Proteomes" id="UP000503088"/>
    </source>
</evidence>
<reference evidence="2 3" key="1">
    <citation type="submission" date="2020-01" db="EMBL/GenBank/DDBJ databases">
        <authorList>
            <person name="Gulvik C.A."/>
            <person name="Batra D.G."/>
        </authorList>
    </citation>
    <scope>NUCLEOTIDE SEQUENCE [LARGE SCALE GENOMIC DNA]</scope>
    <source>
        <strain evidence="2 3">W9323</strain>
    </source>
</reference>
<protein>
    <submittedName>
        <fullName evidence="2">Asp23/Gls24 family envelope stress response protein</fullName>
    </submittedName>
</protein>
<dbReference type="AlphaFoldDB" id="A0A7D3Y9D0"/>
<dbReference type="RefSeq" id="WP_173221712.1">
    <property type="nucleotide sequence ID" value="NZ_CP048104.1"/>
</dbReference>
<dbReference type="EMBL" id="CP048104">
    <property type="protein sequence ID" value="QKG84221.1"/>
    <property type="molecule type" value="Genomic_DNA"/>
</dbReference>
<proteinExistence type="inferred from homology"/>
<gene>
    <name evidence="2" type="ORF">GXN76_06855</name>
</gene>
<dbReference type="PANTHER" id="PTHR34297">
    <property type="entry name" value="HYPOTHETICAL CYTOSOLIC PROTEIN-RELATED"/>
    <property type="match status" value="1"/>
</dbReference>
<organism evidence="2 3">
    <name type="scientific">Kroppenstedtia pulmonis</name>
    <dbReference type="NCBI Taxonomy" id="1380685"/>
    <lineage>
        <taxon>Bacteria</taxon>
        <taxon>Bacillati</taxon>
        <taxon>Bacillota</taxon>
        <taxon>Bacilli</taxon>
        <taxon>Bacillales</taxon>
        <taxon>Thermoactinomycetaceae</taxon>
        <taxon>Kroppenstedtia</taxon>
    </lineage>
</organism>
<keyword evidence="3" id="KW-1185">Reference proteome</keyword>